<sequence length="309" mass="36857">MLFPFCINESYIDQVFNQNPISLLTTKMNPARFGFGDGVVKGENSFLQIRRLISITHKNQNNQYFQISFSKQFVRLTQFYQNHNPKPIKYLLLQERLPQKQYYFRGIRVLSDRSISAFIGETSQYESENFLNINKNFFDIKLSIDKQNCSLTYFYDYLFSQEKLKIIQHKTKIVLPNYSESYLRFRSIFRETYLLNGHIGKQPNIEFGFTKQINQSSYFSVLSKFGFKLNQFNYEYPYCSLLPQITLQYKGWITKLGLEAKFIEQESISPYLQMEMVLWEDPILFIKILFKNIKPSVQINFDYDLQKQS</sequence>
<dbReference type="Proteomes" id="UP000692954">
    <property type="component" value="Unassembled WGS sequence"/>
</dbReference>
<evidence type="ECO:0000313" key="2">
    <source>
        <dbReference type="Proteomes" id="UP000692954"/>
    </source>
</evidence>
<comment type="caution">
    <text evidence="1">The sequence shown here is derived from an EMBL/GenBank/DDBJ whole genome shotgun (WGS) entry which is preliminary data.</text>
</comment>
<reference evidence="1" key="1">
    <citation type="submission" date="2021-01" db="EMBL/GenBank/DDBJ databases">
        <authorList>
            <consortium name="Genoscope - CEA"/>
            <person name="William W."/>
        </authorList>
    </citation>
    <scope>NUCLEOTIDE SEQUENCE</scope>
</reference>
<dbReference type="EMBL" id="CAJJDN010000014">
    <property type="protein sequence ID" value="CAD8060139.1"/>
    <property type="molecule type" value="Genomic_DNA"/>
</dbReference>
<gene>
    <name evidence="1" type="ORF">PSON_ATCC_30995.1.T0140118</name>
</gene>
<protein>
    <submittedName>
        <fullName evidence="1">Uncharacterized protein</fullName>
    </submittedName>
</protein>
<name>A0A8S1KXF5_9CILI</name>
<dbReference type="AlphaFoldDB" id="A0A8S1KXF5"/>
<proteinExistence type="predicted"/>
<organism evidence="1 2">
    <name type="scientific">Paramecium sonneborni</name>
    <dbReference type="NCBI Taxonomy" id="65129"/>
    <lineage>
        <taxon>Eukaryota</taxon>
        <taxon>Sar</taxon>
        <taxon>Alveolata</taxon>
        <taxon>Ciliophora</taxon>
        <taxon>Intramacronucleata</taxon>
        <taxon>Oligohymenophorea</taxon>
        <taxon>Peniculida</taxon>
        <taxon>Parameciidae</taxon>
        <taxon>Paramecium</taxon>
    </lineage>
</organism>
<evidence type="ECO:0000313" key="1">
    <source>
        <dbReference type="EMBL" id="CAD8060139.1"/>
    </source>
</evidence>
<accession>A0A8S1KXF5</accession>
<dbReference type="OrthoDB" id="10437360at2759"/>
<keyword evidence="2" id="KW-1185">Reference proteome</keyword>